<protein>
    <recommendedName>
        <fullName evidence="3">DUF6777 domain-containing protein</fullName>
    </recommendedName>
</protein>
<keyword evidence="2" id="KW-0732">Signal</keyword>
<evidence type="ECO:0000256" key="1">
    <source>
        <dbReference type="SAM" id="MobiDB-lite"/>
    </source>
</evidence>
<feature type="compositionally biased region" description="Pro residues" evidence="1">
    <location>
        <begin position="311"/>
        <end position="320"/>
    </location>
</feature>
<feature type="signal peptide" evidence="2">
    <location>
        <begin position="1"/>
        <end position="26"/>
    </location>
</feature>
<organism evidence="4 5">
    <name type="scientific">Streptomyces showdoensis</name>
    <dbReference type="NCBI Taxonomy" id="68268"/>
    <lineage>
        <taxon>Bacteria</taxon>
        <taxon>Bacillati</taxon>
        <taxon>Actinomycetota</taxon>
        <taxon>Actinomycetes</taxon>
        <taxon>Kitasatosporales</taxon>
        <taxon>Streptomycetaceae</taxon>
        <taxon>Streptomyces</taxon>
    </lineage>
</organism>
<proteinExistence type="predicted"/>
<dbReference type="Pfam" id="PF20568">
    <property type="entry name" value="DUF6777"/>
    <property type="match status" value="1"/>
</dbReference>
<evidence type="ECO:0000259" key="3">
    <source>
        <dbReference type="Pfam" id="PF20568"/>
    </source>
</evidence>
<name>A0A2P2GH60_STREW</name>
<feature type="domain" description="DUF6777" evidence="3">
    <location>
        <begin position="91"/>
        <end position="252"/>
    </location>
</feature>
<dbReference type="EMBL" id="LAQS01000048">
    <property type="protein sequence ID" value="KKZ70852.1"/>
    <property type="molecule type" value="Genomic_DNA"/>
</dbReference>
<feature type="compositionally biased region" description="Pro residues" evidence="1">
    <location>
        <begin position="329"/>
        <end position="343"/>
    </location>
</feature>
<evidence type="ECO:0000313" key="5">
    <source>
        <dbReference type="Proteomes" id="UP000265325"/>
    </source>
</evidence>
<keyword evidence="5" id="KW-1185">Reference proteome</keyword>
<comment type="caution">
    <text evidence="4">The sequence shown here is derived from an EMBL/GenBank/DDBJ whole genome shotgun (WGS) entry which is preliminary data.</text>
</comment>
<dbReference type="InterPro" id="IPR046704">
    <property type="entry name" value="DUF6777"/>
</dbReference>
<gene>
    <name evidence="4" type="ORF">VO63_26785</name>
</gene>
<reference evidence="4 5" key="1">
    <citation type="submission" date="2015-05" db="EMBL/GenBank/DDBJ databases">
        <title>Draft Genome assembly of Streptomyces showdoensis.</title>
        <authorList>
            <person name="Thapa K.K."/>
            <person name="Metsa-Ketela M."/>
        </authorList>
    </citation>
    <scope>NUCLEOTIDE SEQUENCE [LARGE SCALE GENOMIC DNA]</scope>
    <source>
        <strain evidence="4 5">ATCC 15227</strain>
    </source>
</reference>
<feature type="region of interest" description="Disordered" evidence="1">
    <location>
        <begin position="57"/>
        <end position="83"/>
    </location>
</feature>
<dbReference type="OrthoDB" id="4655582at2"/>
<evidence type="ECO:0000256" key="2">
    <source>
        <dbReference type="SAM" id="SignalP"/>
    </source>
</evidence>
<accession>A0A2P2GH60</accession>
<feature type="compositionally biased region" description="Pro residues" evidence="1">
    <location>
        <begin position="350"/>
        <end position="360"/>
    </location>
</feature>
<feature type="chain" id="PRO_5039441388" description="DUF6777 domain-containing protein" evidence="2">
    <location>
        <begin position="27"/>
        <end position="379"/>
    </location>
</feature>
<feature type="region of interest" description="Disordered" evidence="1">
    <location>
        <begin position="249"/>
        <end position="379"/>
    </location>
</feature>
<dbReference type="AlphaFoldDB" id="A0A2P2GH60"/>
<dbReference type="Proteomes" id="UP000265325">
    <property type="component" value="Unassembled WGS sequence"/>
</dbReference>
<dbReference type="RefSeq" id="WP_046910570.1">
    <property type="nucleotide sequence ID" value="NZ_BAAAXG010000006.1"/>
</dbReference>
<feature type="compositionally biased region" description="Low complexity" evidence="1">
    <location>
        <begin position="274"/>
        <end position="301"/>
    </location>
</feature>
<sequence>MRTPGRWPTRPGAVAAAALAAALLMAGCSSKGPGEAATEQAPAAPAREVLLQAAGAQSPDAFTPSTAQEGAPARSGTAPDGVVGTPVPAAREVGGATPGLYAGTRSVASCDVARQVALLTAEPARARSFAEAAGIPESEVAGWLRGLTPVMLRADTRVTDHGYRDGRATAFQSVLQGGTAVLVDRYGTPRVRCACGSPLRSPSAGPGAVHAGEPWPGYAPDRVVAVTPTSTVVTSLVIASLADNTWIERTAGSDGEGDRRPGVLPPCDPASCDPATAPAAPLPDGRAPQSPAQPQAPATPRSPDRGTRPAEPLPDAPSPDAPAQDTPSPDAPDVPTPDLPMPDAPHDLPPEYPSAEPPPSFEELFPNDPAAQQPETFEG</sequence>
<dbReference type="PROSITE" id="PS51257">
    <property type="entry name" value="PROKAR_LIPOPROTEIN"/>
    <property type="match status" value="1"/>
</dbReference>
<evidence type="ECO:0000313" key="4">
    <source>
        <dbReference type="EMBL" id="KKZ70852.1"/>
    </source>
</evidence>